<feature type="signal peptide" evidence="1">
    <location>
        <begin position="1"/>
        <end position="22"/>
    </location>
</feature>
<gene>
    <name evidence="3" type="ORF">BJD16_02005</name>
</gene>
<dbReference type="Proteomes" id="UP000179934">
    <property type="component" value="Unassembled WGS sequence"/>
</dbReference>
<accession>A0A1S2D816</accession>
<dbReference type="STRING" id="646.BJD16_02005"/>
<dbReference type="OrthoDB" id="8587856at2"/>
<evidence type="ECO:0000259" key="2">
    <source>
        <dbReference type="Pfam" id="PF00497"/>
    </source>
</evidence>
<reference evidence="3 4" key="1">
    <citation type="submission" date="2016-09" db="EMBL/GenBank/DDBJ databases">
        <title>Draft Genome Sequence of Aeromonas sobria Strain 08005, Isolated from Sick Rana catesbeiana.</title>
        <authorList>
            <person name="Yang Q."/>
        </authorList>
    </citation>
    <scope>NUCLEOTIDE SEQUENCE [LARGE SCALE GENOMIC DNA]</scope>
    <source>
        <strain evidence="3 4">08005</strain>
    </source>
</reference>
<evidence type="ECO:0000313" key="4">
    <source>
        <dbReference type="Proteomes" id="UP000179934"/>
    </source>
</evidence>
<feature type="domain" description="Solute-binding protein family 3/N-terminal" evidence="2">
    <location>
        <begin position="24"/>
        <end position="239"/>
    </location>
</feature>
<proteinExistence type="predicted"/>
<dbReference type="Gene3D" id="3.40.190.10">
    <property type="entry name" value="Periplasmic binding protein-like II"/>
    <property type="match status" value="2"/>
</dbReference>
<evidence type="ECO:0000256" key="1">
    <source>
        <dbReference type="SAM" id="SignalP"/>
    </source>
</evidence>
<name>A0A1S2D816_AERSO</name>
<feature type="chain" id="PRO_5010233285" evidence="1">
    <location>
        <begin position="23"/>
        <end position="245"/>
    </location>
</feature>
<comment type="caution">
    <text evidence="3">The sequence shown here is derived from an EMBL/GenBank/DDBJ whole genome shotgun (WGS) entry which is preliminary data.</text>
</comment>
<dbReference type="RefSeq" id="WP_042022132.1">
    <property type="nucleotide sequence ID" value="NZ_CDBW01000032.1"/>
</dbReference>
<dbReference type="PANTHER" id="PTHR38834:SF3">
    <property type="entry name" value="SOLUTE-BINDING PROTEIN FAMILY 3_N-TERMINAL DOMAIN-CONTAINING PROTEIN"/>
    <property type="match status" value="1"/>
</dbReference>
<dbReference type="Pfam" id="PF00497">
    <property type="entry name" value="SBP_bac_3"/>
    <property type="match status" value="1"/>
</dbReference>
<evidence type="ECO:0000313" key="3">
    <source>
        <dbReference type="EMBL" id="OHY97052.1"/>
    </source>
</evidence>
<keyword evidence="1" id="KW-0732">Signal</keyword>
<dbReference type="GeneID" id="58923168"/>
<dbReference type="PANTHER" id="PTHR38834">
    <property type="entry name" value="PERIPLASMIC SUBSTRATE BINDING PROTEIN FAMILY 3"/>
    <property type="match status" value="1"/>
</dbReference>
<dbReference type="AlphaFoldDB" id="A0A1S2D816"/>
<dbReference type="InterPro" id="IPR001638">
    <property type="entry name" value="Solute-binding_3/MltF_N"/>
</dbReference>
<dbReference type="SUPFAM" id="SSF53850">
    <property type="entry name" value="Periplasmic binding protein-like II"/>
    <property type="match status" value="1"/>
</dbReference>
<organism evidence="3 4">
    <name type="scientific">Aeromonas sobria</name>
    <dbReference type="NCBI Taxonomy" id="646"/>
    <lineage>
        <taxon>Bacteria</taxon>
        <taxon>Pseudomonadati</taxon>
        <taxon>Pseudomonadota</taxon>
        <taxon>Gammaproteobacteria</taxon>
        <taxon>Aeromonadales</taxon>
        <taxon>Aeromonadaceae</taxon>
        <taxon>Aeromonas</taxon>
    </lineage>
</organism>
<sequence length="245" mass="27996">MRALCLPFFALLLLLVHTGAQAIVLVAAELPPYVIRSSHGKPSGVAIEIMEEAARRLKEPLTIELMPLARALTQTAHRKDVLLIPPVRSSQREHLYYWVTPILDDDFVIVSDRRFHPAPLRVTDLPPLQVGTLRYSFGQHLLRQRLQLESDTVATEKLNAQKLNRGRIDAWVAAWNAILYNQRLGALPTDLLVRGETLMRTQFYVAASKDFPFTEGRRWQAVIDEMRHDGTLARIIRQYNYQAPE</sequence>
<protein>
    <submittedName>
        <fullName evidence="3">ABC transporter substrate-binding protein</fullName>
    </submittedName>
</protein>
<dbReference type="EMBL" id="MKFU01000001">
    <property type="protein sequence ID" value="OHY97052.1"/>
    <property type="molecule type" value="Genomic_DNA"/>
</dbReference>